<sequence>MSVASKIGSEETVSRKYIVPIVDLSSDEEEGLYGKAKSCARKATLPDCDQNSLVPVQNVKRMKLSDDIQTPLKGAEMIKASKIEMSEQCIKGMDRKMGLLSNGPSDVLIINISDDSST</sequence>
<dbReference type="AlphaFoldDB" id="A0A2Z7DDX4"/>
<reference evidence="1 2" key="1">
    <citation type="journal article" date="2015" name="Proc. Natl. Acad. Sci. U.S.A.">
        <title>The resurrection genome of Boea hygrometrica: A blueprint for survival of dehydration.</title>
        <authorList>
            <person name="Xiao L."/>
            <person name="Yang G."/>
            <person name="Zhang L."/>
            <person name="Yang X."/>
            <person name="Zhao S."/>
            <person name="Ji Z."/>
            <person name="Zhou Q."/>
            <person name="Hu M."/>
            <person name="Wang Y."/>
            <person name="Chen M."/>
            <person name="Xu Y."/>
            <person name="Jin H."/>
            <person name="Xiao X."/>
            <person name="Hu G."/>
            <person name="Bao F."/>
            <person name="Hu Y."/>
            <person name="Wan P."/>
            <person name="Li L."/>
            <person name="Deng X."/>
            <person name="Kuang T."/>
            <person name="Xiang C."/>
            <person name="Zhu J.K."/>
            <person name="Oliver M.J."/>
            <person name="He Y."/>
        </authorList>
    </citation>
    <scope>NUCLEOTIDE SEQUENCE [LARGE SCALE GENOMIC DNA]</scope>
    <source>
        <strain evidence="2">cv. XS01</strain>
    </source>
</reference>
<evidence type="ECO:0000313" key="2">
    <source>
        <dbReference type="Proteomes" id="UP000250235"/>
    </source>
</evidence>
<protein>
    <submittedName>
        <fullName evidence="1">Uncharacterized protein</fullName>
    </submittedName>
</protein>
<dbReference type="EMBL" id="KQ988494">
    <property type="protein sequence ID" value="KZV55594.1"/>
    <property type="molecule type" value="Genomic_DNA"/>
</dbReference>
<proteinExistence type="predicted"/>
<name>A0A2Z7DDX4_9LAMI</name>
<keyword evidence="2" id="KW-1185">Reference proteome</keyword>
<evidence type="ECO:0000313" key="1">
    <source>
        <dbReference type="EMBL" id="KZV55594.1"/>
    </source>
</evidence>
<organism evidence="1 2">
    <name type="scientific">Dorcoceras hygrometricum</name>
    <dbReference type="NCBI Taxonomy" id="472368"/>
    <lineage>
        <taxon>Eukaryota</taxon>
        <taxon>Viridiplantae</taxon>
        <taxon>Streptophyta</taxon>
        <taxon>Embryophyta</taxon>
        <taxon>Tracheophyta</taxon>
        <taxon>Spermatophyta</taxon>
        <taxon>Magnoliopsida</taxon>
        <taxon>eudicotyledons</taxon>
        <taxon>Gunneridae</taxon>
        <taxon>Pentapetalae</taxon>
        <taxon>asterids</taxon>
        <taxon>lamiids</taxon>
        <taxon>Lamiales</taxon>
        <taxon>Gesneriaceae</taxon>
        <taxon>Didymocarpoideae</taxon>
        <taxon>Trichosporeae</taxon>
        <taxon>Loxocarpinae</taxon>
        <taxon>Dorcoceras</taxon>
    </lineage>
</organism>
<accession>A0A2Z7DDX4</accession>
<dbReference type="Proteomes" id="UP000250235">
    <property type="component" value="Unassembled WGS sequence"/>
</dbReference>
<gene>
    <name evidence="1" type="ORF">F511_32457</name>
</gene>